<keyword evidence="1" id="KW-0472">Membrane</keyword>
<evidence type="ECO:0000313" key="4">
    <source>
        <dbReference type="EMBL" id="SCC23050.1"/>
    </source>
</evidence>
<keyword evidence="5" id="KW-1185">Reference proteome</keyword>
<keyword evidence="1" id="KW-0812">Transmembrane</keyword>
<dbReference type="InterPro" id="IPR032508">
    <property type="entry name" value="FecR_C"/>
</dbReference>
<feature type="domain" description="FecR protein" evidence="2">
    <location>
        <begin position="173"/>
        <end position="266"/>
    </location>
</feature>
<dbReference type="InterPro" id="IPR012373">
    <property type="entry name" value="Ferrdict_sens_TM"/>
</dbReference>
<dbReference type="EMBL" id="FMAR01000004">
    <property type="protein sequence ID" value="SCC23050.1"/>
    <property type="molecule type" value="Genomic_DNA"/>
</dbReference>
<dbReference type="Pfam" id="PF16344">
    <property type="entry name" value="FecR_C"/>
    <property type="match status" value="1"/>
</dbReference>
<dbReference type="InterPro" id="IPR006860">
    <property type="entry name" value="FecR"/>
</dbReference>
<dbReference type="PANTHER" id="PTHR30273:SF2">
    <property type="entry name" value="PROTEIN FECR"/>
    <property type="match status" value="1"/>
</dbReference>
<feature type="domain" description="Protein FecR C-terminal" evidence="3">
    <location>
        <begin position="306"/>
        <end position="374"/>
    </location>
</feature>
<dbReference type="PIRSF" id="PIRSF018266">
    <property type="entry name" value="FecR"/>
    <property type="match status" value="1"/>
</dbReference>
<dbReference type="Pfam" id="PF04773">
    <property type="entry name" value="FecR"/>
    <property type="match status" value="1"/>
</dbReference>
<accession>A0A1C4CVJ5</accession>
<dbReference type="GO" id="GO:0016989">
    <property type="term" value="F:sigma factor antagonist activity"/>
    <property type="evidence" value="ECO:0007669"/>
    <property type="project" value="TreeGrafter"/>
</dbReference>
<reference evidence="4 5" key="1">
    <citation type="submission" date="2016-08" db="EMBL/GenBank/DDBJ databases">
        <authorList>
            <person name="Seilhamer J.J."/>
        </authorList>
    </citation>
    <scope>NUCLEOTIDE SEQUENCE [LARGE SCALE GENOMIC DNA]</scope>
    <source>
        <strain evidence="4 5">A37T2</strain>
    </source>
</reference>
<organism evidence="4 5">
    <name type="scientific">Chitinophaga costaii</name>
    <dbReference type="NCBI Taxonomy" id="1335309"/>
    <lineage>
        <taxon>Bacteria</taxon>
        <taxon>Pseudomonadati</taxon>
        <taxon>Bacteroidota</taxon>
        <taxon>Chitinophagia</taxon>
        <taxon>Chitinophagales</taxon>
        <taxon>Chitinophagaceae</taxon>
        <taxon>Chitinophaga</taxon>
    </lineage>
</organism>
<dbReference type="Gene3D" id="3.55.50.30">
    <property type="match status" value="1"/>
</dbReference>
<protein>
    <submittedName>
        <fullName evidence="4">FecR family protein</fullName>
    </submittedName>
</protein>
<dbReference type="Proteomes" id="UP000242818">
    <property type="component" value="Unassembled WGS sequence"/>
</dbReference>
<dbReference type="Gene3D" id="2.60.120.1440">
    <property type="match status" value="1"/>
</dbReference>
<dbReference type="STRING" id="1335309.GA0116948_104319"/>
<feature type="transmembrane region" description="Helical" evidence="1">
    <location>
        <begin position="71"/>
        <end position="92"/>
    </location>
</feature>
<proteinExistence type="predicted"/>
<evidence type="ECO:0000259" key="3">
    <source>
        <dbReference type="Pfam" id="PF16344"/>
    </source>
</evidence>
<evidence type="ECO:0000259" key="2">
    <source>
        <dbReference type="Pfam" id="PF04773"/>
    </source>
</evidence>
<dbReference type="AlphaFoldDB" id="A0A1C4CVJ5"/>
<evidence type="ECO:0000256" key="1">
    <source>
        <dbReference type="SAM" id="Phobius"/>
    </source>
</evidence>
<name>A0A1C4CVJ5_9BACT</name>
<evidence type="ECO:0000313" key="5">
    <source>
        <dbReference type="Proteomes" id="UP000242818"/>
    </source>
</evidence>
<dbReference type="PANTHER" id="PTHR30273">
    <property type="entry name" value="PERIPLASMIC SIGNAL SENSOR AND SIGMA FACTOR ACTIVATOR FECR-RELATED"/>
    <property type="match status" value="1"/>
</dbReference>
<gene>
    <name evidence="4" type="ORF">GA0116948_104319</name>
</gene>
<keyword evidence="1" id="KW-1133">Transmembrane helix</keyword>
<sequence>MERKYSPEELIKRYQAGTCNEEEKALVESWHIHDLSQSDFMPSFQSIERANAKTRQAIMAHTREYTVVLKIWPRLAVAASLLICLGIAAYIFSTKSTISVVKTTQLPDIAPGGNKAILTLSNGRQINLYGAKNGELALEGQTSIHKTADGNVTYRPATGQASAIDIVEYNTMSAPIGGQYQLILADGTKAWLNAASSIKYPTAFPGKERKVEVTGEVYFEVAHNAAKPFIVVANEQVVEVLGTHFNINAYPDEANVKTTLLEGSVKIVAGKNSVVIKPGQQSTTRSGRITVGPADLDEAVAWKNGYFQFKDEKIASIMRKLSRWYNIDVQYEGKVSEEGFNGAISRFKNISQVLKMLEKTKVVHFKIEGRRVTITQ</sequence>
<dbReference type="RefSeq" id="WP_089711082.1">
    <property type="nucleotide sequence ID" value="NZ_FMAR01000004.1"/>
</dbReference>
<dbReference type="OrthoDB" id="629393at2"/>